<dbReference type="Pfam" id="PF25372">
    <property type="entry name" value="DUF7885"/>
    <property type="match status" value="1"/>
</dbReference>
<dbReference type="SUPFAM" id="SSF52047">
    <property type="entry name" value="RNI-like"/>
    <property type="match status" value="1"/>
</dbReference>
<dbReference type="SUPFAM" id="SSF81383">
    <property type="entry name" value="F-box domain"/>
    <property type="match status" value="1"/>
</dbReference>
<dbReference type="PANTHER" id="PTHR38926">
    <property type="entry name" value="F-BOX DOMAIN CONTAINING PROTEIN, EXPRESSED"/>
    <property type="match status" value="1"/>
</dbReference>
<feature type="domain" description="F-box/LRR-repeat protein 15-like leucin rich repeat" evidence="2">
    <location>
        <begin position="106"/>
        <end position="240"/>
    </location>
</feature>
<evidence type="ECO:0000256" key="1">
    <source>
        <dbReference type="SAM" id="MobiDB-lite"/>
    </source>
</evidence>
<dbReference type="Gene3D" id="3.80.10.10">
    <property type="entry name" value="Ribonuclease Inhibitor"/>
    <property type="match status" value="2"/>
</dbReference>
<evidence type="ECO:0000313" key="3">
    <source>
        <dbReference type="EMBL" id="CAK9170541.1"/>
    </source>
</evidence>
<evidence type="ECO:0000259" key="2">
    <source>
        <dbReference type="Pfam" id="PF25372"/>
    </source>
</evidence>
<organism evidence="3 4">
    <name type="scientific">Ilex paraguariensis</name>
    <name type="common">yerba mate</name>
    <dbReference type="NCBI Taxonomy" id="185542"/>
    <lineage>
        <taxon>Eukaryota</taxon>
        <taxon>Viridiplantae</taxon>
        <taxon>Streptophyta</taxon>
        <taxon>Embryophyta</taxon>
        <taxon>Tracheophyta</taxon>
        <taxon>Spermatophyta</taxon>
        <taxon>Magnoliopsida</taxon>
        <taxon>eudicotyledons</taxon>
        <taxon>Gunneridae</taxon>
        <taxon>Pentapetalae</taxon>
        <taxon>asterids</taxon>
        <taxon>campanulids</taxon>
        <taxon>Aquifoliales</taxon>
        <taxon>Aquifoliaceae</taxon>
        <taxon>Ilex</taxon>
    </lineage>
</organism>
<comment type="caution">
    <text evidence="3">The sequence shown here is derived from an EMBL/GenBank/DDBJ whole genome shotgun (WGS) entry which is preliminary data.</text>
</comment>
<keyword evidence="4" id="KW-1185">Reference proteome</keyword>
<dbReference type="PANTHER" id="PTHR38926:SF81">
    <property type="entry name" value="F-BOX DOMAIN-CONTAINING PROTEIN"/>
    <property type="match status" value="1"/>
</dbReference>
<dbReference type="InterPro" id="IPR036047">
    <property type="entry name" value="F-box-like_dom_sf"/>
</dbReference>
<dbReference type="InterPro" id="IPR057207">
    <property type="entry name" value="FBXL15_LRR"/>
</dbReference>
<name>A0ABC8TM75_9AQUA</name>
<dbReference type="Proteomes" id="UP001642360">
    <property type="component" value="Unassembled WGS sequence"/>
</dbReference>
<gene>
    <name evidence="3" type="ORF">ILEXP_LOCUS40037</name>
</gene>
<accession>A0ABC8TM75</accession>
<feature type="region of interest" description="Disordered" evidence="1">
    <location>
        <begin position="268"/>
        <end position="292"/>
    </location>
</feature>
<feature type="compositionally biased region" description="Acidic residues" evidence="1">
    <location>
        <begin position="279"/>
        <end position="292"/>
    </location>
</feature>
<dbReference type="AlphaFoldDB" id="A0ABC8TM75"/>
<proteinExistence type="predicted"/>
<reference evidence="3 4" key="1">
    <citation type="submission" date="2024-02" db="EMBL/GenBank/DDBJ databases">
        <authorList>
            <person name="Vignale AGUSTIN F."/>
            <person name="Sosa J E."/>
            <person name="Modenutti C."/>
        </authorList>
    </citation>
    <scope>NUCLEOTIDE SEQUENCE [LARGE SCALE GENOMIC DNA]</scope>
</reference>
<dbReference type="EMBL" id="CAUOFW020005514">
    <property type="protein sequence ID" value="CAK9170541.1"/>
    <property type="molecule type" value="Genomic_DNA"/>
</dbReference>
<evidence type="ECO:0000313" key="4">
    <source>
        <dbReference type="Proteomes" id="UP001642360"/>
    </source>
</evidence>
<dbReference type="InterPro" id="IPR032675">
    <property type="entry name" value="LRR_dom_sf"/>
</dbReference>
<dbReference type="Gene3D" id="1.20.1280.50">
    <property type="match status" value="1"/>
</dbReference>
<protein>
    <recommendedName>
        <fullName evidence="2">F-box/LRR-repeat protein 15-like leucin rich repeat domain-containing protein</fullName>
    </recommendedName>
</protein>
<dbReference type="FunFam" id="1.20.1280.50:FF:000022">
    <property type="entry name" value="F-box protein FBW2"/>
    <property type="match status" value="1"/>
</dbReference>
<sequence length="292" mass="32280">MSNESKRVCFGDDKDDVVGRWEGLNPEILALIFVRIPADQIVGVVSLVCKSWLEVVAGPYCWAEIDVERWCRRCDRSDLIDSAVRKLVRRSKCTFRRLSAYGLGNAGFSFAANCGQCLKVLEIPMSEITDQMIEKHAALLANLTVLDISYCLEVTFKGLEAFGKQCKSLIHLKRNMPPPSWGYPAEIFAPTTDDSEAMVISETMTGLHSLKLGFSRLSDHGLDAILSNCKALTHLDIQGCRGVDLDGDLEDRCGKLVSFENPFMDYFDSEGSSVNDSSGADDDEEPSSSDLE</sequence>